<evidence type="ECO:0000259" key="6">
    <source>
        <dbReference type="Pfam" id="PF03775"/>
    </source>
</evidence>
<evidence type="ECO:0000256" key="2">
    <source>
        <dbReference type="ARBA" id="ARBA00023210"/>
    </source>
</evidence>
<dbReference type="InterPro" id="IPR016098">
    <property type="entry name" value="CAP/MinC_C"/>
</dbReference>
<proteinExistence type="predicted"/>
<feature type="transmembrane region" description="Helical" evidence="5">
    <location>
        <begin position="209"/>
        <end position="227"/>
    </location>
</feature>
<keyword evidence="5" id="KW-0472">Membrane</keyword>
<evidence type="ECO:0000256" key="3">
    <source>
        <dbReference type="ARBA" id="ARBA00023306"/>
    </source>
</evidence>
<organism evidence="7 8">
    <name type="scientific">Bathycoccus prasinos</name>
    <dbReference type="NCBI Taxonomy" id="41875"/>
    <lineage>
        <taxon>Eukaryota</taxon>
        <taxon>Viridiplantae</taxon>
        <taxon>Chlorophyta</taxon>
        <taxon>Mamiellophyceae</taxon>
        <taxon>Mamiellales</taxon>
        <taxon>Bathycoccaceae</taxon>
        <taxon>Bathycoccus</taxon>
    </lineage>
</organism>
<keyword evidence="3" id="KW-0131">Cell cycle</keyword>
<dbReference type="PANTHER" id="PTHR34108">
    <property type="entry name" value="SEPTUM SITE-DETERMINING PROTEIN MINC"/>
    <property type="match status" value="1"/>
</dbReference>
<protein>
    <recommendedName>
        <fullName evidence="6">Septum formation inhibitor MinC C-terminal domain-containing protein</fullName>
    </recommendedName>
</protein>
<feature type="region of interest" description="Disordered" evidence="4">
    <location>
        <begin position="327"/>
        <end position="352"/>
    </location>
</feature>
<dbReference type="GO" id="GO:0051726">
    <property type="term" value="P:regulation of cell cycle"/>
    <property type="evidence" value="ECO:0007669"/>
    <property type="project" value="InterPro"/>
</dbReference>
<sequence>MVFVLSSSAMKTTTTHKPRRVVCFSSPGRFEEAKEAPIPPARSKNAPLYYNCTLEKGTHVEHSGDVIVVGNVEKDASITTENGDIVVFGSLRGEAIVRRRNKRRSDDLDDDLEGGKIFALDMRPEVLEIDETQMPPPEHLLDTGVNVKDKRAMTGIPMVAEKSERTGEITFSKFYGGASNDDDDDAERYYERKEKNSLSAEQLERCKRAAMVTGTYILAVGVCLFLFPRRLFHAVVPIGETLSSAVWLRVVATAAIAFGLYYRAVAENGETGFYKATVTGRYFVGTSLLFLALFSQHANLALFAVGLVNFLGAFAMKKSLEFGKRTKTTTTTTTRNDKNKNKNNNSWANPSI</sequence>
<dbReference type="AlphaFoldDB" id="K8E9G4"/>
<dbReference type="Pfam" id="PF03775">
    <property type="entry name" value="MinC_C"/>
    <property type="match status" value="1"/>
</dbReference>
<dbReference type="InterPro" id="IPR005526">
    <property type="entry name" value="Septum_form_inhib_MinC_C"/>
</dbReference>
<feature type="transmembrane region" description="Helical" evidence="5">
    <location>
        <begin position="247"/>
        <end position="265"/>
    </location>
</feature>
<keyword evidence="5" id="KW-1133">Transmembrane helix</keyword>
<dbReference type="SUPFAM" id="SSF63848">
    <property type="entry name" value="Cell-division inhibitor MinC, C-terminal domain"/>
    <property type="match status" value="1"/>
</dbReference>
<dbReference type="EMBL" id="FO082278">
    <property type="protein sequence ID" value="CCO14357.1"/>
    <property type="molecule type" value="Genomic_DNA"/>
</dbReference>
<keyword evidence="1" id="KW-0132">Cell division</keyword>
<dbReference type="eggNOG" id="ENOG502SBRQ">
    <property type="taxonomic scope" value="Eukaryota"/>
</dbReference>
<dbReference type="OrthoDB" id="2013981at2759"/>
<dbReference type="InterPro" id="IPR013033">
    <property type="entry name" value="MinC"/>
</dbReference>
<gene>
    <name evidence="7" type="ORF">Bathy01g02130</name>
</gene>
<accession>K8E9G4</accession>
<dbReference type="GO" id="GO:0051301">
    <property type="term" value="P:cell division"/>
    <property type="evidence" value="ECO:0007669"/>
    <property type="project" value="UniProtKB-KW"/>
</dbReference>
<keyword evidence="8" id="KW-1185">Reference proteome</keyword>
<name>K8E9G4_9CHLO</name>
<dbReference type="Gene3D" id="2.160.20.70">
    <property type="match status" value="1"/>
</dbReference>
<dbReference type="GeneID" id="19017948"/>
<feature type="domain" description="Septum formation inhibitor MinC C-terminal" evidence="6">
    <location>
        <begin position="52"/>
        <end position="140"/>
    </location>
</feature>
<dbReference type="KEGG" id="bpg:Bathy01g02130"/>
<evidence type="ECO:0000256" key="5">
    <source>
        <dbReference type="SAM" id="Phobius"/>
    </source>
</evidence>
<dbReference type="GO" id="GO:0000902">
    <property type="term" value="P:cell morphogenesis"/>
    <property type="evidence" value="ECO:0007669"/>
    <property type="project" value="InterPro"/>
</dbReference>
<dbReference type="RefSeq" id="XP_007515478.1">
    <property type="nucleotide sequence ID" value="XM_007515416.1"/>
</dbReference>
<dbReference type="PANTHER" id="PTHR34108:SF1">
    <property type="entry name" value="SEPTUM SITE-DETERMINING PROTEIN MINC"/>
    <property type="match status" value="1"/>
</dbReference>
<evidence type="ECO:0000313" key="8">
    <source>
        <dbReference type="Proteomes" id="UP000198341"/>
    </source>
</evidence>
<evidence type="ECO:0000256" key="4">
    <source>
        <dbReference type="SAM" id="MobiDB-lite"/>
    </source>
</evidence>
<dbReference type="InterPro" id="IPR036145">
    <property type="entry name" value="MinC_C_sf"/>
</dbReference>
<keyword evidence="5" id="KW-0812">Transmembrane</keyword>
<evidence type="ECO:0000313" key="7">
    <source>
        <dbReference type="EMBL" id="CCO14357.1"/>
    </source>
</evidence>
<evidence type="ECO:0000256" key="1">
    <source>
        <dbReference type="ARBA" id="ARBA00022618"/>
    </source>
</evidence>
<keyword evidence="2" id="KW-0717">Septation</keyword>
<dbReference type="Proteomes" id="UP000198341">
    <property type="component" value="Chromosome 1"/>
</dbReference>
<reference evidence="7 8" key="1">
    <citation type="submission" date="2011-10" db="EMBL/GenBank/DDBJ databases">
        <authorList>
            <person name="Genoscope - CEA"/>
        </authorList>
    </citation>
    <scope>NUCLEOTIDE SEQUENCE [LARGE SCALE GENOMIC DNA]</scope>
    <source>
        <strain evidence="7 8">RCC 1105</strain>
    </source>
</reference>
<feature type="transmembrane region" description="Helical" evidence="5">
    <location>
        <begin position="300"/>
        <end position="316"/>
    </location>
</feature>